<dbReference type="EMBL" id="JAPCHY010000008">
    <property type="protein sequence ID" value="MCW4473034.1"/>
    <property type="molecule type" value="Genomic_DNA"/>
</dbReference>
<dbReference type="Pfam" id="PF13432">
    <property type="entry name" value="TPR_16"/>
    <property type="match status" value="2"/>
</dbReference>
<dbReference type="InterPro" id="IPR011990">
    <property type="entry name" value="TPR-like_helical_dom_sf"/>
</dbReference>
<evidence type="ECO:0008006" key="5">
    <source>
        <dbReference type="Google" id="ProtNLM"/>
    </source>
</evidence>
<accession>A0ABT3JX19</accession>
<name>A0ABT3JX19_9XANT</name>
<evidence type="ECO:0000256" key="1">
    <source>
        <dbReference type="PROSITE-ProRule" id="PRU00339"/>
    </source>
</evidence>
<proteinExistence type="predicted"/>
<feature type="chain" id="PRO_5045642611" description="Tetratricopeptide repeat protein" evidence="2">
    <location>
        <begin position="27"/>
        <end position="512"/>
    </location>
</feature>
<dbReference type="InterPro" id="IPR019734">
    <property type="entry name" value="TPR_rpt"/>
</dbReference>
<comment type="caution">
    <text evidence="3">The sequence shown here is derived from an EMBL/GenBank/DDBJ whole genome shotgun (WGS) entry which is preliminary data.</text>
</comment>
<gene>
    <name evidence="3" type="ORF">OK345_11015</name>
</gene>
<keyword evidence="4" id="KW-1185">Reference proteome</keyword>
<feature type="signal peptide" evidence="2">
    <location>
        <begin position="1"/>
        <end position="26"/>
    </location>
</feature>
<dbReference type="SUPFAM" id="SSF48452">
    <property type="entry name" value="TPR-like"/>
    <property type="match status" value="1"/>
</dbReference>
<reference evidence="3 4" key="1">
    <citation type="submission" date="2022-10" db="EMBL/GenBank/DDBJ databases">
        <title>Xanthomonas sp. H13-6.</title>
        <authorList>
            <person name="Liu X."/>
            <person name="Deng Z."/>
            <person name="Jiang Y."/>
            <person name="Yu T."/>
            <person name="Ai J."/>
        </authorList>
    </citation>
    <scope>NUCLEOTIDE SEQUENCE [LARGE SCALE GENOMIC DNA]</scope>
    <source>
        <strain evidence="3 4">H13-6</strain>
    </source>
</reference>
<dbReference type="PROSITE" id="PS50005">
    <property type="entry name" value="TPR"/>
    <property type="match status" value="1"/>
</dbReference>
<evidence type="ECO:0000256" key="2">
    <source>
        <dbReference type="SAM" id="SignalP"/>
    </source>
</evidence>
<feature type="repeat" description="TPR" evidence="1">
    <location>
        <begin position="87"/>
        <end position="120"/>
    </location>
</feature>
<protein>
    <recommendedName>
        <fullName evidence="5">Tetratricopeptide repeat protein</fullName>
    </recommendedName>
</protein>
<organism evidence="3 4">
    <name type="scientific">Xanthomonas chitinilytica</name>
    <dbReference type="NCBI Taxonomy" id="2989819"/>
    <lineage>
        <taxon>Bacteria</taxon>
        <taxon>Pseudomonadati</taxon>
        <taxon>Pseudomonadota</taxon>
        <taxon>Gammaproteobacteria</taxon>
        <taxon>Lysobacterales</taxon>
        <taxon>Lysobacteraceae</taxon>
        <taxon>Xanthomonas</taxon>
    </lineage>
</organism>
<keyword evidence="1" id="KW-0802">TPR repeat</keyword>
<evidence type="ECO:0000313" key="4">
    <source>
        <dbReference type="Proteomes" id="UP001209922"/>
    </source>
</evidence>
<dbReference type="SMART" id="SM00028">
    <property type="entry name" value="TPR"/>
    <property type="match status" value="3"/>
</dbReference>
<evidence type="ECO:0000313" key="3">
    <source>
        <dbReference type="EMBL" id="MCW4473034.1"/>
    </source>
</evidence>
<dbReference type="Proteomes" id="UP001209922">
    <property type="component" value="Unassembled WGS sequence"/>
</dbReference>
<keyword evidence="2" id="KW-0732">Signal</keyword>
<dbReference type="Gene3D" id="1.25.40.10">
    <property type="entry name" value="Tetratricopeptide repeat domain"/>
    <property type="match status" value="2"/>
</dbReference>
<sequence>MAPIPGFRPLATLLAAIVLGLPVAVAAQPAANDKTLSRNAMPSGHWRRELPAIEALFDSGRFAEADARLARALDDHRFAGLDPGFQHDLLALAGSTAIQLERNDRALALYQRAVAADPDVAYDWYLLAALEADRGNLEAAAAHMTRRVQRWPDSLDEIDELLVFQMINQLEPLPAARRSLLQALFDARWQPKGIEPAGAWLELAVLQLQDDDSGRVRATLARIDTPMELVRVRADRRFDAFIERTLPRFDPSLAARRHLDAMRVRNLLQPERMAVLMELSYALLTVGDDEEVLRISEAVAASLVDPRMAAAYEDLEDFVWLLNNRAIALRRLGRTDEAVATLETASRLSERGDPNVSQVLNLAMLYAGLGRADEALGILASVGQMSDYGRSVQQLATLRAMMLRGDGDGIDQALAQLHELRHAAPQNHLWGLVVAERMDEAEATLVGLLQSPQERNATLAELQDYRRPPPLPADIATHARWQQLRARPAVQAALAEVGRIERYDIHSGHSMR</sequence>
<dbReference type="RefSeq" id="WP_265128018.1">
    <property type="nucleotide sequence ID" value="NZ_JAPCHY010000008.1"/>
</dbReference>